<dbReference type="PANTHER" id="PTHR31511:SF12">
    <property type="entry name" value="RHO TERMINATION FACTOR N-TERMINAL DOMAIN-CONTAINING PROTEIN"/>
    <property type="match status" value="1"/>
</dbReference>
<reference evidence="1 2" key="1">
    <citation type="journal article" date="2019" name="Sci. Rep.">
        <title>Orb-weaving spider Araneus ventricosus genome elucidates the spidroin gene catalogue.</title>
        <authorList>
            <person name="Kono N."/>
            <person name="Nakamura H."/>
            <person name="Ohtoshi R."/>
            <person name="Moran D.A.P."/>
            <person name="Shinohara A."/>
            <person name="Yoshida Y."/>
            <person name="Fujiwara M."/>
            <person name="Mori M."/>
            <person name="Tomita M."/>
            <person name="Arakawa K."/>
        </authorList>
    </citation>
    <scope>NUCLEOTIDE SEQUENCE [LARGE SCALE GENOMIC DNA]</scope>
</reference>
<accession>A0A4Y2MZ46</accession>
<protein>
    <submittedName>
        <fullName evidence="1">Uncharacterized protein</fullName>
    </submittedName>
</protein>
<dbReference type="OrthoDB" id="6433996at2759"/>
<dbReference type="PANTHER" id="PTHR31511">
    <property type="entry name" value="PROTEIN CBG23764"/>
    <property type="match status" value="1"/>
</dbReference>
<keyword evidence="2" id="KW-1185">Reference proteome</keyword>
<evidence type="ECO:0000313" key="1">
    <source>
        <dbReference type="EMBL" id="GBN31809.1"/>
    </source>
</evidence>
<sequence length="147" mass="16796">MLYHPFCIFADFDSLTEEVSGAVPSSTASFTVDLEQHKPVSYSIIATHVDDKLIFHEFYVGENVIENIFETLKYVSGKLIAKMHRIMPLSLHLDDCYDPRICHICKTRFLPGEIRVRDHSHWGSGRINGLAHQACNLNCRANYFIPV</sequence>
<name>A0A4Y2MZ46_ARAVE</name>
<dbReference type="Proteomes" id="UP000499080">
    <property type="component" value="Unassembled WGS sequence"/>
</dbReference>
<proteinExistence type="predicted"/>
<gene>
    <name evidence="1" type="ORF">AVEN_235933_1</name>
</gene>
<organism evidence="1 2">
    <name type="scientific">Araneus ventricosus</name>
    <name type="common">Orbweaver spider</name>
    <name type="synonym">Epeira ventricosa</name>
    <dbReference type="NCBI Taxonomy" id="182803"/>
    <lineage>
        <taxon>Eukaryota</taxon>
        <taxon>Metazoa</taxon>
        <taxon>Ecdysozoa</taxon>
        <taxon>Arthropoda</taxon>
        <taxon>Chelicerata</taxon>
        <taxon>Arachnida</taxon>
        <taxon>Araneae</taxon>
        <taxon>Araneomorphae</taxon>
        <taxon>Entelegynae</taxon>
        <taxon>Araneoidea</taxon>
        <taxon>Araneidae</taxon>
        <taxon>Araneus</taxon>
    </lineage>
</organism>
<evidence type="ECO:0000313" key="2">
    <source>
        <dbReference type="Proteomes" id="UP000499080"/>
    </source>
</evidence>
<comment type="caution">
    <text evidence="1">The sequence shown here is derived from an EMBL/GenBank/DDBJ whole genome shotgun (WGS) entry which is preliminary data.</text>
</comment>
<dbReference type="EMBL" id="BGPR01008137">
    <property type="protein sequence ID" value="GBN31809.1"/>
    <property type="molecule type" value="Genomic_DNA"/>
</dbReference>
<dbReference type="AlphaFoldDB" id="A0A4Y2MZ46"/>